<dbReference type="EMBL" id="PSQE01000007">
    <property type="protein sequence ID" value="RHN47285.1"/>
    <property type="molecule type" value="Genomic_DNA"/>
</dbReference>
<dbReference type="Proteomes" id="UP000265566">
    <property type="component" value="Chromosome 7"/>
</dbReference>
<sequence>MEITRYLSRRGYRRLDYGTTTTGRRKKMQIIRMRSPRRDWKIRTSPKLRWMIRSPLKLLTKVKNTYMNFMLKLAGNVGGALNTDNKFGMKRIPKARQVSNSKGYSGDAFEARLIFEISKTLVASHELYSMDWKIRTSPKLRWMIRSPLKLLTKVKNTYMNFMLKLAGNVGGALNTDNKFGMKRIPKARQVSKGYSGDAFEARLIFEISKTLVASHELYSM</sequence>
<evidence type="ECO:0000313" key="1">
    <source>
        <dbReference type="EMBL" id="RHN47285.1"/>
    </source>
</evidence>
<comment type="caution">
    <text evidence="1">The sequence shown here is derived from an EMBL/GenBank/DDBJ whole genome shotgun (WGS) entry which is preliminary data.</text>
</comment>
<evidence type="ECO:0000313" key="2">
    <source>
        <dbReference type="Proteomes" id="UP000265566"/>
    </source>
</evidence>
<organism evidence="1 2">
    <name type="scientific">Medicago truncatula</name>
    <name type="common">Barrel medic</name>
    <name type="synonym">Medicago tribuloides</name>
    <dbReference type="NCBI Taxonomy" id="3880"/>
    <lineage>
        <taxon>Eukaryota</taxon>
        <taxon>Viridiplantae</taxon>
        <taxon>Streptophyta</taxon>
        <taxon>Embryophyta</taxon>
        <taxon>Tracheophyta</taxon>
        <taxon>Spermatophyta</taxon>
        <taxon>Magnoliopsida</taxon>
        <taxon>eudicotyledons</taxon>
        <taxon>Gunneridae</taxon>
        <taxon>Pentapetalae</taxon>
        <taxon>rosids</taxon>
        <taxon>fabids</taxon>
        <taxon>Fabales</taxon>
        <taxon>Fabaceae</taxon>
        <taxon>Papilionoideae</taxon>
        <taxon>50 kb inversion clade</taxon>
        <taxon>NPAAA clade</taxon>
        <taxon>Hologalegina</taxon>
        <taxon>IRL clade</taxon>
        <taxon>Trifolieae</taxon>
        <taxon>Medicago</taxon>
    </lineage>
</organism>
<dbReference type="PANTHER" id="PTHR33702:SF26">
    <property type="entry name" value="CAPSID PROTEIN"/>
    <property type="match status" value="1"/>
</dbReference>
<accession>A0A396H803</accession>
<protein>
    <submittedName>
        <fullName evidence="1">Uncharacterized protein</fullName>
    </submittedName>
</protein>
<reference evidence="2" key="1">
    <citation type="journal article" date="2018" name="Nat. Plants">
        <title>Whole-genome landscape of Medicago truncatula symbiotic genes.</title>
        <authorList>
            <person name="Pecrix Y."/>
            <person name="Staton S.E."/>
            <person name="Sallet E."/>
            <person name="Lelandais-Briere C."/>
            <person name="Moreau S."/>
            <person name="Carrere S."/>
            <person name="Blein T."/>
            <person name="Jardinaud M.F."/>
            <person name="Latrasse D."/>
            <person name="Zouine M."/>
            <person name="Zahm M."/>
            <person name="Kreplak J."/>
            <person name="Mayjonade B."/>
            <person name="Satge C."/>
            <person name="Perez M."/>
            <person name="Cauet S."/>
            <person name="Marande W."/>
            <person name="Chantry-Darmon C."/>
            <person name="Lopez-Roques C."/>
            <person name="Bouchez O."/>
            <person name="Berard A."/>
            <person name="Debelle F."/>
            <person name="Munos S."/>
            <person name="Bendahmane A."/>
            <person name="Berges H."/>
            <person name="Niebel A."/>
            <person name="Buitink J."/>
            <person name="Frugier F."/>
            <person name="Benhamed M."/>
            <person name="Crespi M."/>
            <person name="Gouzy J."/>
            <person name="Gamas P."/>
        </authorList>
    </citation>
    <scope>NUCLEOTIDE SEQUENCE [LARGE SCALE GENOMIC DNA]</scope>
    <source>
        <strain evidence="2">cv. Jemalong A17</strain>
    </source>
</reference>
<dbReference type="Gramene" id="rna41863">
    <property type="protein sequence ID" value="RHN47285.1"/>
    <property type="gene ID" value="gene41863"/>
</dbReference>
<proteinExistence type="predicted"/>
<dbReference type="AlphaFoldDB" id="A0A396H803"/>
<gene>
    <name evidence="1" type="ORF">MtrunA17_Chr7g0251291</name>
</gene>
<dbReference type="PANTHER" id="PTHR33702">
    <property type="entry name" value="BNAA09G40010D PROTEIN"/>
    <property type="match status" value="1"/>
</dbReference>
<name>A0A396H803_MEDTR</name>